<keyword evidence="1" id="KW-0812">Transmembrane</keyword>
<proteinExistence type="predicted"/>
<evidence type="ECO:0000313" key="2">
    <source>
        <dbReference type="EMBL" id="KAK1839310.1"/>
    </source>
</evidence>
<protein>
    <submittedName>
        <fullName evidence="2">Uncharacterized protein</fullName>
    </submittedName>
</protein>
<reference evidence="2" key="1">
    <citation type="submission" date="2023-01" db="EMBL/GenBank/DDBJ databases">
        <title>Colletotrichum chrysophilum M932 genome sequence.</title>
        <authorList>
            <person name="Baroncelli R."/>
        </authorList>
    </citation>
    <scope>NUCLEOTIDE SEQUENCE</scope>
    <source>
        <strain evidence="2">M932</strain>
    </source>
</reference>
<accession>A0AAD9E8H9</accession>
<evidence type="ECO:0000256" key="1">
    <source>
        <dbReference type="SAM" id="Phobius"/>
    </source>
</evidence>
<name>A0AAD9E8H9_9PEZI</name>
<keyword evidence="1" id="KW-0472">Membrane</keyword>
<feature type="transmembrane region" description="Helical" evidence="1">
    <location>
        <begin position="199"/>
        <end position="222"/>
    </location>
</feature>
<gene>
    <name evidence="2" type="ORF">CCHR01_18063</name>
</gene>
<evidence type="ECO:0000313" key="3">
    <source>
        <dbReference type="Proteomes" id="UP001243330"/>
    </source>
</evidence>
<keyword evidence="3" id="KW-1185">Reference proteome</keyword>
<comment type="caution">
    <text evidence="2">The sequence shown here is derived from an EMBL/GenBank/DDBJ whole genome shotgun (WGS) entry which is preliminary data.</text>
</comment>
<dbReference type="Proteomes" id="UP001243330">
    <property type="component" value="Unassembled WGS sequence"/>
</dbReference>
<dbReference type="AlphaFoldDB" id="A0AAD9E8H9"/>
<keyword evidence="1" id="KW-1133">Transmembrane helix</keyword>
<dbReference type="EMBL" id="JAQOWY010000690">
    <property type="protein sequence ID" value="KAK1839310.1"/>
    <property type="molecule type" value="Genomic_DNA"/>
</dbReference>
<organism evidence="2 3">
    <name type="scientific">Colletotrichum chrysophilum</name>
    <dbReference type="NCBI Taxonomy" id="1836956"/>
    <lineage>
        <taxon>Eukaryota</taxon>
        <taxon>Fungi</taxon>
        <taxon>Dikarya</taxon>
        <taxon>Ascomycota</taxon>
        <taxon>Pezizomycotina</taxon>
        <taxon>Sordariomycetes</taxon>
        <taxon>Hypocreomycetidae</taxon>
        <taxon>Glomerellales</taxon>
        <taxon>Glomerellaceae</taxon>
        <taxon>Colletotrichum</taxon>
        <taxon>Colletotrichum gloeosporioides species complex</taxon>
    </lineage>
</organism>
<sequence>MCLGRGLFVISTEHTVVVHPLYRPRRRRNSSACSGSWSPSRACFHCLLFPVLLVRKRLGDNVSVVFLVLDSLPSSLLYLFLKGSIFGLTTLYARQTSQARTHHSFLFHSHKPNSLVRPRSTLADPKTPHQSSALSIDPANSSFPGLPLWERYTLYPLNLQRINCLGVANKDRRPCPSPNASSTLCKTDLSPGKTRHGPYAITTTALFLSTTLFCSVAFHALAARHRSY</sequence>